<sequence>MADVGRARAVLDAARGTRAGRGLDDAPAICFGGHDRGSVLPDGVAVISSSLDHENAAARLIHLRTHVADGLHRFPAPGVPCDRQMEVVMAAEARAIAAEITACDELGCAEPPYTFASKLLAAAPDERVGLVLARMRDEPAADGLDGMLRRYRVRCEQMR</sequence>
<evidence type="ECO:0000313" key="2">
    <source>
        <dbReference type="Proteomes" id="UP001150924"/>
    </source>
</evidence>
<dbReference type="AlphaFoldDB" id="A0A9X3ESI2"/>
<proteinExistence type="predicted"/>
<protein>
    <submittedName>
        <fullName evidence="1">Uncharacterized protein</fullName>
    </submittedName>
</protein>
<keyword evidence="2" id="KW-1185">Reference proteome</keyword>
<name>A0A9X3ESI2_9BACT</name>
<dbReference type="EMBL" id="JAPNKE010000002">
    <property type="protein sequence ID" value="MCY1009352.1"/>
    <property type="molecule type" value="Genomic_DNA"/>
</dbReference>
<evidence type="ECO:0000313" key="1">
    <source>
        <dbReference type="EMBL" id="MCY1009352.1"/>
    </source>
</evidence>
<dbReference type="RefSeq" id="WP_267772016.1">
    <property type="nucleotide sequence ID" value="NZ_JAPNKE010000002.1"/>
</dbReference>
<gene>
    <name evidence="1" type="ORF">OV079_28065</name>
</gene>
<reference evidence="1" key="1">
    <citation type="submission" date="2022-11" db="EMBL/GenBank/DDBJ databases">
        <title>Minimal conservation of predation-associated metabolite biosynthetic gene clusters underscores biosynthetic potential of Myxococcota including descriptions for ten novel species: Archangium lansinium sp. nov., Myxococcus landrumus sp. nov., Nannocystis bai.</title>
        <authorList>
            <person name="Ahearne A."/>
            <person name="Stevens C."/>
            <person name="Phillips K."/>
        </authorList>
    </citation>
    <scope>NUCLEOTIDE SEQUENCE</scope>
    <source>
        <strain evidence="1">Na p29</strain>
    </source>
</reference>
<organism evidence="1 2">
    <name type="scientific">Nannocystis pusilla</name>
    <dbReference type="NCBI Taxonomy" id="889268"/>
    <lineage>
        <taxon>Bacteria</taxon>
        <taxon>Pseudomonadati</taxon>
        <taxon>Myxococcota</taxon>
        <taxon>Polyangia</taxon>
        <taxon>Nannocystales</taxon>
        <taxon>Nannocystaceae</taxon>
        <taxon>Nannocystis</taxon>
    </lineage>
</organism>
<accession>A0A9X3ESI2</accession>
<comment type="caution">
    <text evidence="1">The sequence shown here is derived from an EMBL/GenBank/DDBJ whole genome shotgun (WGS) entry which is preliminary data.</text>
</comment>
<dbReference type="Proteomes" id="UP001150924">
    <property type="component" value="Unassembled WGS sequence"/>
</dbReference>